<gene>
    <name evidence="2" type="ORF">DSAG12_03010</name>
</gene>
<dbReference type="InterPro" id="IPR029045">
    <property type="entry name" value="ClpP/crotonase-like_dom_sf"/>
</dbReference>
<dbReference type="InterPro" id="IPR001753">
    <property type="entry name" value="Enoyl-CoA_hydra/iso"/>
</dbReference>
<dbReference type="GO" id="GO:0043956">
    <property type="term" value="F:3-hydroxypropionyl-CoA dehydratase activity"/>
    <property type="evidence" value="ECO:0007669"/>
    <property type="project" value="UniProtKB-EC"/>
</dbReference>
<dbReference type="Pfam" id="PF00378">
    <property type="entry name" value="ECH_1"/>
    <property type="match status" value="1"/>
</dbReference>
<accession>A0A5B9DD60</accession>
<reference evidence="2 3" key="2">
    <citation type="journal article" date="2024" name="Int. J. Syst. Evol. Microbiol.">
        <title>Promethearchaeum syntrophicum gen. nov., sp. nov., an anaerobic, obligately syntrophic archaeon, the first isolate of the lineage 'Asgard' archaea, and proposal of the new archaeal phylum Promethearchaeota phyl. nov. and kingdom Promethearchaeati regn. nov.</title>
        <authorList>
            <person name="Imachi H."/>
            <person name="Nobu M.K."/>
            <person name="Kato S."/>
            <person name="Takaki Y."/>
            <person name="Miyazaki M."/>
            <person name="Miyata M."/>
            <person name="Ogawara M."/>
            <person name="Saito Y."/>
            <person name="Sakai S."/>
            <person name="Tahara Y.O."/>
            <person name="Takano Y."/>
            <person name="Tasumi E."/>
            <person name="Uematsu K."/>
            <person name="Yoshimura T."/>
            <person name="Itoh T."/>
            <person name="Ohkuma M."/>
            <person name="Takai K."/>
        </authorList>
    </citation>
    <scope>NUCLEOTIDE SEQUENCE [LARGE SCALE GENOMIC DNA]</scope>
    <source>
        <strain evidence="2 3">MK-D1</strain>
    </source>
</reference>
<comment type="similarity">
    <text evidence="1">Belongs to the enoyl-CoA hydratase/isomerase family.</text>
</comment>
<protein>
    <submittedName>
        <fullName evidence="2">Enoyl-CoA hydratase/isomerase family protein</fullName>
    </submittedName>
</protein>
<dbReference type="EMBL" id="CP042905">
    <property type="protein sequence ID" value="QEE17178.2"/>
    <property type="molecule type" value="Genomic_DNA"/>
</dbReference>
<dbReference type="KEGG" id="psyt:DSAG12_03010"/>
<dbReference type="PANTHER" id="PTHR43802:SF1">
    <property type="entry name" value="IP11341P-RELATED"/>
    <property type="match status" value="1"/>
</dbReference>
<dbReference type="SUPFAM" id="SSF52096">
    <property type="entry name" value="ClpP/crotonase"/>
    <property type="match status" value="1"/>
</dbReference>
<dbReference type="CDD" id="cd06558">
    <property type="entry name" value="crotonase-like"/>
    <property type="match status" value="1"/>
</dbReference>
<organism evidence="2 3">
    <name type="scientific">Promethearchaeum syntrophicum</name>
    <dbReference type="NCBI Taxonomy" id="2594042"/>
    <lineage>
        <taxon>Archaea</taxon>
        <taxon>Promethearchaeati</taxon>
        <taxon>Promethearchaeota</taxon>
        <taxon>Promethearchaeia</taxon>
        <taxon>Promethearchaeales</taxon>
        <taxon>Promethearchaeaceae</taxon>
        <taxon>Promethearchaeum</taxon>
    </lineage>
</organism>
<dbReference type="Gene3D" id="3.90.226.10">
    <property type="entry name" value="2-enoyl-CoA Hydratase, Chain A, domain 1"/>
    <property type="match status" value="1"/>
</dbReference>
<name>A0A5B9DD60_9ARCH</name>
<sequence>MGVLTLNRPEKHNALQYPMIMEIIDVFESIFKKKSIRAIIIKGNGPSFSAGDDLKSIGKEAFRFKPLKDGSIFPHHRLIRLIGDIQKPVFAFLHGFCLGAGFALALACDFRLATDNLEMGDHRITRGIAMMSGTSWFLPRLIGFGKATNLIMTGRHLDAHEALKYGIINEIYSTENFKAQAMEYVQKIASLPTKTLRYDKTMLNSSLLNDLVPSMRHEFNLHVKNMRTQDYSEDIASFREKKAQF</sequence>
<dbReference type="Proteomes" id="UP000321408">
    <property type="component" value="Chromosome"/>
</dbReference>
<evidence type="ECO:0000313" key="3">
    <source>
        <dbReference type="Proteomes" id="UP000321408"/>
    </source>
</evidence>
<evidence type="ECO:0000256" key="1">
    <source>
        <dbReference type="ARBA" id="ARBA00005254"/>
    </source>
</evidence>
<dbReference type="AlphaFoldDB" id="A0A5B9DD60"/>
<keyword evidence="3" id="KW-1185">Reference proteome</keyword>
<evidence type="ECO:0000313" key="2">
    <source>
        <dbReference type="EMBL" id="QEE17178.2"/>
    </source>
</evidence>
<proteinExistence type="inferred from homology"/>
<reference evidence="2 3" key="1">
    <citation type="journal article" date="2020" name="Nature">
        <title>Isolation of an archaeon at the prokaryote-eukaryote interface.</title>
        <authorList>
            <person name="Imachi H."/>
            <person name="Nobu M.K."/>
            <person name="Nakahara N."/>
            <person name="Morono Y."/>
            <person name="Ogawara M."/>
            <person name="Takaki Y."/>
            <person name="Takano Y."/>
            <person name="Uematsu K."/>
            <person name="Ikuta T."/>
            <person name="Ito M."/>
            <person name="Matsui Y."/>
            <person name="Miyazaki M."/>
            <person name="Murata K."/>
            <person name="Saito Y."/>
            <person name="Sakai S."/>
            <person name="Song C."/>
            <person name="Tasumi E."/>
            <person name="Yamanaka Y."/>
            <person name="Yamaguchi T."/>
            <person name="Kamagata Y."/>
            <person name="Tamaki H."/>
            <person name="Takai K."/>
        </authorList>
    </citation>
    <scope>NUCLEOTIDE SEQUENCE [LARGE SCALE GENOMIC DNA]</scope>
    <source>
        <strain evidence="2 3">MK-D1</strain>
    </source>
</reference>
<dbReference type="PANTHER" id="PTHR43802">
    <property type="entry name" value="ENOYL-COA HYDRATASE"/>
    <property type="match status" value="1"/>
</dbReference>